<accession>A0AAD3HHK4</accession>
<evidence type="ECO:0000313" key="4">
    <source>
        <dbReference type="Proteomes" id="UP001054857"/>
    </source>
</evidence>
<dbReference type="Proteomes" id="UP001054857">
    <property type="component" value="Unassembled WGS sequence"/>
</dbReference>
<name>A0AAD3HHK4_9CHLO</name>
<evidence type="ECO:0000259" key="2">
    <source>
        <dbReference type="PROSITE" id="PS50056"/>
    </source>
</evidence>
<dbReference type="GO" id="GO:0016791">
    <property type="term" value="F:phosphatase activity"/>
    <property type="evidence" value="ECO:0007669"/>
    <property type="project" value="UniProtKB-ARBA"/>
</dbReference>
<evidence type="ECO:0000256" key="1">
    <source>
        <dbReference type="ARBA" id="ARBA00022801"/>
    </source>
</evidence>
<dbReference type="InterPro" id="IPR029021">
    <property type="entry name" value="Prot-tyrosine_phosphatase-like"/>
</dbReference>
<comment type="caution">
    <text evidence="3">The sequence shown here is derived from an EMBL/GenBank/DDBJ whole genome shotgun (WGS) entry which is preliminary data.</text>
</comment>
<evidence type="ECO:0000313" key="3">
    <source>
        <dbReference type="EMBL" id="GFR40923.1"/>
    </source>
</evidence>
<dbReference type="InterPro" id="IPR000387">
    <property type="entry name" value="Tyr_Pase_dom"/>
</dbReference>
<reference evidence="3 4" key="1">
    <citation type="journal article" date="2021" name="Sci. Rep.">
        <title>Genome sequencing of the multicellular alga Astrephomene provides insights into convergent evolution of germ-soma differentiation.</title>
        <authorList>
            <person name="Yamashita S."/>
            <person name="Yamamoto K."/>
            <person name="Matsuzaki R."/>
            <person name="Suzuki S."/>
            <person name="Yamaguchi H."/>
            <person name="Hirooka S."/>
            <person name="Minakuchi Y."/>
            <person name="Miyagishima S."/>
            <person name="Kawachi M."/>
            <person name="Toyoda A."/>
            <person name="Nozaki H."/>
        </authorList>
    </citation>
    <scope>NUCLEOTIDE SEQUENCE [LARGE SCALE GENOMIC DNA]</scope>
    <source>
        <strain evidence="3 4">NIES-4017</strain>
    </source>
</reference>
<dbReference type="InterPro" id="IPR050561">
    <property type="entry name" value="PTP"/>
</dbReference>
<organism evidence="3 4">
    <name type="scientific">Astrephomene gubernaculifera</name>
    <dbReference type="NCBI Taxonomy" id="47775"/>
    <lineage>
        <taxon>Eukaryota</taxon>
        <taxon>Viridiplantae</taxon>
        <taxon>Chlorophyta</taxon>
        <taxon>core chlorophytes</taxon>
        <taxon>Chlorophyceae</taxon>
        <taxon>CS clade</taxon>
        <taxon>Chlamydomonadales</taxon>
        <taxon>Astrephomenaceae</taxon>
        <taxon>Astrephomene</taxon>
    </lineage>
</organism>
<dbReference type="Gene3D" id="3.90.190.10">
    <property type="entry name" value="Protein tyrosine phosphatase superfamily"/>
    <property type="match status" value="1"/>
</dbReference>
<dbReference type="AlphaFoldDB" id="A0AAD3HHK4"/>
<dbReference type="EMBL" id="BMAR01000001">
    <property type="protein sequence ID" value="GFR40923.1"/>
    <property type="molecule type" value="Genomic_DNA"/>
</dbReference>
<sequence>MRRNLDPNIGDKGLRGRDIRIPTVAESPRTVTSANQPIDVSWIPPCEGASGGRLGLTYCPGKHITARNGVQYARDLRADLSRLKQEHGVHVIVCLLPDAELRYLRVRDYAAAVAAHHMTYMQLPIIEMAPPDDMQRACALVEGVVEQLQAGRTVVVHCKGGVGRAGLLAACVLIRLGVCGSAQEAIDTVRRYRRGAVESRKQEDFVGAFWRLRAGRDKDVKEA</sequence>
<keyword evidence="4" id="KW-1185">Reference proteome</keyword>
<feature type="domain" description="Tyrosine specific protein phosphatases" evidence="2">
    <location>
        <begin position="135"/>
        <end position="204"/>
    </location>
</feature>
<dbReference type="PANTHER" id="PTHR23339">
    <property type="entry name" value="TYROSINE SPECIFIC PROTEIN PHOSPHATASE AND DUAL SPECIFICITY PROTEIN PHOSPHATASE"/>
    <property type="match status" value="1"/>
</dbReference>
<dbReference type="SUPFAM" id="SSF52799">
    <property type="entry name" value="(Phosphotyrosine protein) phosphatases II"/>
    <property type="match status" value="1"/>
</dbReference>
<proteinExistence type="predicted"/>
<protein>
    <recommendedName>
        <fullName evidence="2">Tyrosine specific protein phosphatases domain-containing protein</fullName>
    </recommendedName>
</protein>
<gene>
    <name evidence="3" type="ORF">Agub_g1579</name>
</gene>
<dbReference type="FunFam" id="3.90.190.10:FF:000157">
    <property type="entry name" value="Protein-tyrosine phosphatase"/>
    <property type="match status" value="1"/>
</dbReference>
<dbReference type="PROSITE" id="PS50056">
    <property type="entry name" value="TYR_PHOSPHATASE_2"/>
    <property type="match status" value="1"/>
</dbReference>
<dbReference type="InterPro" id="IPR057023">
    <property type="entry name" value="PTP-SAK"/>
</dbReference>
<dbReference type="CDD" id="cd14505">
    <property type="entry name" value="CDKN3-like"/>
    <property type="match status" value="1"/>
</dbReference>
<dbReference type="Pfam" id="PF22784">
    <property type="entry name" value="PTP-SAK"/>
    <property type="match status" value="1"/>
</dbReference>
<keyword evidence="1" id="KW-0378">Hydrolase</keyword>